<reference evidence="2" key="1">
    <citation type="submission" date="2021-02" db="EMBL/GenBank/DDBJ databases">
        <authorList>
            <person name="Dougan E. K."/>
            <person name="Rhodes N."/>
            <person name="Thang M."/>
            <person name="Chan C."/>
        </authorList>
    </citation>
    <scope>NUCLEOTIDE SEQUENCE</scope>
</reference>
<evidence type="ECO:0008006" key="4">
    <source>
        <dbReference type="Google" id="ProtNLM"/>
    </source>
</evidence>
<keyword evidence="3" id="KW-1185">Reference proteome</keyword>
<proteinExistence type="predicted"/>
<keyword evidence="1" id="KW-0732">Signal</keyword>
<dbReference type="Proteomes" id="UP000654075">
    <property type="component" value="Unassembled WGS sequence"/>
</dbReference>
<protein>
    <recommendedName>
        <fullName evidence="4">Subtilisin</fullName>
    </recommendedName>
</protein>
<sequence length="697" mass="72546">MRVLYLAFALLQGPVSAVNCTSGQFEHAGQCESLPAAYSKQVAMNCDTYDSSNTTLKTLAAAADTCDRHSSCVGINDAYCNGMYNQADFYSLCLLGTNYANSSSCVFGKPCPTGQFDHAGKCEFLPAAYSKLPAVNCDKYDASNETLRTLAAAADACDRDGSCVGINDAYCNGMYDSTDFYSLCLVGTNYTNSSSCVFRKPCPAGQFDHAGRCESLPAAYSKQEAVYCDTSDGSNTTLRTLAAAADACDRHSSCVGINDAYCNGMYGSEDFYSLCLVGTNYTNSSSCVFGNSRIFAKPCPAGQFDHAGHCESLPAAYSKLKAVNCDTLDGSNTTLRTLAAAADACDRHRSCVGINDAYCNGMYGSEDFYSLCLVGTNYTNSSSCVFGNSRGFAKPCPAGQFDHAGHCESLPAAYSKQEAASCDTYDASNTTLRTLAAAAGACDRHSSCVGINDAYCNGMYGSADFYSLCLVGTSYTNSSSCVFMRSTSGSTGSNWESITATSTASVLGTTATTTSLPVARVTTPGTVVIATVVEGSFTLTVGNCQAFVARDAAQVAVRNGLANATGLGSSYVQTKMSCATRRLAERRGAMSEMVSVSYTVTIPSGDQGVTAASFTNVMNAGLLTVLTSAIQTALTIAGITDVVVIVEDISVPKVVFIVGDISVPKVTGGSDSISGTIASPGALARSAALVAALAMWQ</sequence>
<comment type="caution">
    <text evidence="2">The sequence shown here is derived from an EMBL/GenBank/DDBJ whole genome shotgun (WGS) entry which is preliminary data.</text>
</comment>
<gene>
    <name evidence="2" type="ORF">PGLA1383_LOCUS1894</name>
</gene>
<accession>A0A813D861</accession>
<name>A0A813D861_POLGL</name>
<evidence type="ECO:0000256" key="1">
    <source>
        <dbReference type="SAM" id="SignalP"/>
    </source>
</evidence>
<dbReference type="EMBL" id="CAJNNV010000525">
    <property type="protein sequence ID" value="CAE8582905.1"/>
    <property type="molecule type" value="Genomic_DNA"/>
</dbReference>
<evidence type="ECO:0000313" key="3">
    <source>
        <dbReference type="Proteomes" id="UP000654075"/>
    </source>
</evidence>
<organism evidence="2 3">
    <name type="scientific">Polarella glacialis</name>
    <name type="common">Dinoflagellate</name>
    <dbReference type="NCBI Taxonomy" id="89957"/>
    <lineage>
        <taxon>Eukaryota</taxon>
        <taxon>Sar</taxon>
        <taxon>Alveolata</taxon>
        <taxon>Dinophyceae</taxon>
        <taxon>Suessiales</taxon>
        <taxon>Suessiaceae</taxon>
        <taxon>Polarella</taxon>
    </lineage>
</organism>
<feature type="chain" id="PRO_5032769502" description="Subtilisin" evidence="1">
    <location>
        <begin position="18"/>
        <end position="697"/>
    </location>
</feature>
<dbReference type="AlphaFoldDB" id="A0A813D861"/>
<feature type="signal peptide" evidence="1">
    <location>
        <begin position="1"/>
        <end position="17"/>
    </location>
</feature>
<evidence type="ECO:0000313" key="2">
    <source>
        <dbReference type="EMBL" id="CAE8582905.1"/>
    </source>
</evidence>